<dbReference type="GO" id="GO:0016020">
    <property type="term" value="C:membrane"/>
    <property type="evidence" value="ECO:0007669"/>
    <property type="project" value="UniProtKB-SubCell"/>
</dbReference>
<evidence type="ECO:0000313" key="9">
    <source>
        <dbReference type="EMBL" id="CAH0391615.1"/>
    </source>
</evidence>
<keyword evidence="7" id="KW-0325">Glycoprotein</keyword>
<accession>A0A9P0AH19</accession>
<comment type="similarity">
    <text evidence="2">Belongs to the FAM174 family.</text>
</comment>
<name>A0A9P0AH19_BEMTA</name>
<keyword evidence="3 8" id="KW-0812">Transmembrane</keyword>
<keyword evidence="5 8" id="KW-1133">Transmembrane helix</keyword>
<dbReference type="EMBL" id="OU963867">
    <property type="protein sequence ID" value="CAH0391615.1"/>
    <property type="molecule type" value="Genomic_DNA"/>
</dbReference>
<keyword evidence="6 8" id="KW-0472">Membrane</keyword>
<evidence type="ECO:0000256" key="2">
    <source>
        <dbReference type="ARBA" id="ARBA00006986"/>
    </source>
</evidence>
<evidence type="ECO:0000256" key="3">
    <source>
        <dbReference type="ARBA" id="ARBA00022692"/>
    </source>
</evidence>
<organism evidence="9 10">
    <name type="scientific">Bemisia tabaci</name>
    <name type="common">Sweetpotato whitefly</name>
    <name type="synonym">Aleurodes tabaci</name>
    <dbReference type="NCBI Taxonomy" id="7038"/>
    <lineage>
        <taxon>Eukaryota</taxon>
        <taxon>Metazoa</taxon>
        <taxon>Ecdysozoa</taxon>
        <taxon>Arthropoda</taxon>
        <taxon>Hexapoda</taxon>
        <taxon>Insecta</taxon>
        <taxon>Pterygota</taxon>
        <taxon>Neoptera</taxon>
        <taxon>Paraneoptera</taxon>
        <taxon>Hemiptera</taxon>
        <taxon>Sternorrhyncha</taxon>
        <taxon>Aleyrodoidea</taxon>
        <taxon>Aleyrodidae</taxon>
        <taxon>Aleyrodinae</taxon>
        <taxon>Bemisia</taxon>
    </lineage>
</organism>
<proteinExistence type="inferred from homology"/>
<sequence length="125" mass="14522">MEKKVVVEVHKDVIKPLKQNISLPIDFQHSNSTFFKSLNHFSSIPENLASVKEFYIFYIFIGLSVIILLIFILRAMRFRSKKSTRIRRYGIVTSRGDVEMMPLDNEDDDEEATVFDITDHSSPQP</sequence>
<evidence type="ECO:0000313" key="10">
    <source>
        <dbReference type="Proteomes" id="UP001152759"/>
    </source>
</evidence>
<dbReference type="PANTHER" id="PTHR28607">
    <property type="entry name" value="EXPRESSED PROTEIN"/>
    <property type="match status" value="1"/>
</dbReference>
<keyword evidence="10" id="KW-1185">Reference proteome</keyword>
<protein>
    <submittedName>
        <fullName evidence="9">Uncharacterized protein</fullName>
    </submittedName>
</protein>
<gene>
    <name evidence="9" type="ORF">BEMITA_LOCUS10214</name>
</gene>
<evidence type="ECO:0000256" key="5">
    <source>
        <dbReference type="ARBA" id="ARBA00022989"/>
    </source>
</evidence>
<evidence type="ECO:0000256" key="1">
    <source>
        <dbReference type="ARBA" id="ARBA00004479"/>
    </source>
</evidence>
<dbReference type="Proteomes" id="UP001152759">
    <property type="component" value="Chromosome 6"/>
</dbReference>
<dbReference type="InterPro" id="IPR009565">
    <property type="entry name" value="FAM174-like"/>
</dbReference>
<dbReference type="PANTHER" id="PTHR28607:SF4">
    <property type="entry name" value="TRANSMEMBRANE PROTEIN"/>
    <property type="match status" value="1"/>
</dbReference>
<comment type="subcellular location">
    <subcellularLocation>
        <location evidence="1">Membrane</location>
        <topology evidence="1">Single-pass type I membrane protein</topology>
    </subcellularLocation>
</comment>
<dbReference type="AlphaFoldDB" id="A0A9P0AH19"/>
<dbReference type="KEGG" id="btab:109036804"/>
<dbReference type="Pfam" id="PF06679">
    <property type="entry name" value="DUF1180"/>
    <property type="match status" value="1"/>
</dbReference>
<evidence type="ECO:0000256" key="7">
    <source>
        <dbReference type="ARBA" id="ARBA00023180"/>
    </source>
</evidence>
<evidence type="ECO:0000256" key="4">
    <source>
        <dbReference type="ARBA" id="ARBA00022729"/>
    </source>
</evidence>
<evidence type="ECO:0000256" key="8">
    <source>
        <dbReference type="SAM" id="Phobius"/>
    </source>
</evidence>
<reference evidence="9" key="1">
    <citation type="submission" date="2021-12" db="EMBL/GenBank/DDBJ databases">
        <authorList>
            <person name="King R."/>
        </authorList>
    </citation>
    <scope>NUCLEOTIDE SEQUENCE</scope>
</reference>
<keyword evidence="4" id="KW-0732">Signal</keyword>
<feature type="transmembrane region" description="Helical" evidence="8">
    <location>
        <begin position="55"/>
        <end position="76"/>
    </location>
</feature>
<evidence type="ECO:0000256" key="6">
    <source>
        <dbReference type="ARBA" id="ARBA00023136"/>
    </source>
</evidence>